<name>A0A1B3XNW3_9BACI</name>
<sequence>MSNEINILQFNEYIDKNKSVFLCGNGFSMNFDTDFGRIYDKLLSSHKNVIYNSSYGVKANKNFTRKCMENFQSVKKFLRNISEDYLYGIFNDALIFAESIIENKKLIEVLWEEKLITKLGFGLSQIDILYQICEVGKNKGITYVNIEHWTILIYFYFAIKKLNLNYYEFPSNNSFITVLKVGNKSPIKLLPQEQQIYEEVTFNGFTTYYRFLFSIAIFSNGKALDMSMLSNINNLDMESIKNFLNKFDLLLSLNYDKIMENIVGDRVEHFHGEFVKNKTEYVSSQSLGLNYENGYVSFSDILIGDFFIFKAFLPVVNNFSKNPYNKKVPHFSDIMDTLIKDNSINNIVIFGMNIENDQHVLRNIMLAFYFSQQINPQIIYCYFTPEEKRDFEEQFEAVITFSPEVNKYVKNINVSYIKTQEVLKEYFQK</sequence>
<dbReference type="Proteomes" id="UP000077926">
    <property type="component" value="Chromosome"/>
</dbReference>
<dbReference type="OrthoDB" id="2827947at2"/>
<keyword evidence="2" id="KW-1185">Reference proteome</keyword>
<accession>A0A1B3XNW3</accession>
<gene>
    <name evidence="1" type="ORF">ABE28_011195</name>
</gene>
<dbReference type="KEGG" id="bmur:ABE28_011195"/>
<dbReference type="AlphaFoldDB" id="A0A1B3XNW3"/>
<dbReference type="STRING" id="264697.ABE28_011195"/>
<dbReference type="RefSeq" id="WP_064465134.1">
    <property type="nucleotide sequence ID" value="NZ_CP017080.1"/>
</dbReference>
<evidence type="ECO:0000313" key="2">
    <source>
        <dbReference type="Proteomes" id="UP000077926"/>
    </source>
</evidence>
<protein>
    <recommendedName>
        <fullName evidence="3">SIR2-like domain-containing protein</fullName>
    </recommendedName>
</protein>
<reference evidence="1 2" key="1">
    <citation type="submission" date="2016-08" db="EMBL/GenBank/DDBJ databases">
        <title>Complete genome sequence of Bacillus muralis G25-68, a strain with toxicity to nematodes.</title>
        <authorList>
            <person name="Zheng Z."/>
        </authorList>
    </citation>
    <scope>NUCLEOTIDE SEQUENCE [LARGE SCALE GENOMIC DNA]</scope>
    <source>
        <strain evidence="1 2">G25-68</strain>
    </source>
</reference>
<organism evidence="1 2">
    <name type="scientific">Peribacillus muralis</name>
    <dbReference type="NCBI Taxonomy" id="264697"/>
    <lineage>
        <taxon>Bacteria</taxon>
        <taxon>Bacillati</taxon>
        <taxon>Bacillota</taxon>
        <taxon>Bacilli</taxon>
        <taxon>Bacillales</taxon>
        <taxon>Bacillaceae</taxon>
        <taxon>Peribacillus</taxon>
    </lineage>
</organism>
<proteinExistence type="predicted"/>
<evidence type="ECO:0008006" key="3">
    <source>
        <dbReference type="Google" id="ProtNLM"/>
    </source>
</evidence>
<evidence type="ECO:0000313" key="1">
    <source>
        <dbReference type="EMBL" id="AOH54918.1"/>
    </source>
</evidence>
<dbReference type="EMBL" id="CP017080">
    <property type="protein sequence ID" value="AOH54918.1"/>
    <property type="molecule type" value="Genomic_DNA"/>
</dbReference>